<proteinExistence type="predicted"/>
<feature type="compositionally biased region" description="Basic and acidic residues" evidence="1">
    <location>
        <begin position="114"/>
        <end position="127"/>
    </location>
</feature>
<dbReference type="STRING" id="1213857.A0A484G2M0"/>
<dbReference type="InterPro" id="IPR038175">
    <property type="entry name" value="CBM21_dom_sf"/>
</dbReference>
<feature type="compositionally biased region" description="Polar residues" evidence="1">
    <location>
        <begin position="628"/>
        <end position="640"/>
    </location>
</feature>
<dbReference type="Proteomes" id="UP000014480">
    <property type="component" value="Unassembled WGS sequence"/>
</dbReference>
<reference evidence="4" key="1">
    <citation type="journal article" date="2013" name="New Phytol.">
        <title>Comparative genomic and transcriptomic analyses reveal the hemibiotrophic stage shift of Colletotrichum fungi.</title>
        <authorList>
            <person name="Gan P."/>
            <person name="Ikeda K."/>
            <person name="Irieda H."/>
            <person name="Narusaka M."/>
            <person name="O'Connell R.J."/>
            <person name="Narusaka Y."/>
            <person name="Takano Y."/>
            <person name="Kubo Y."/>
            <person name="Shirasu K."/>
        </authorList>
    </citation>
    <scope>NUCLEOTIDE SEQUENCE [LARGE SCALE GENOMIC DNA]</scope>
    <source>
        <strain evidence="4">104-T / ATCC 96160 / CBS 514.97 / LARS 414 / MAFF 240422</strain>
    </source>
</reference>
<feature type="region of interest" description="Disordered" evidence="1">
    <location>
        <begin position="1"/>
        <end position="161"/>
    </location>
</feature>
<feature type="compositionally biased region" description="Low complexity" evidence="1">
    <location>
        <begin position="448"/>
        <end position="469"/>
    </location>
</feature>
<comment type="caution">
    <text evidence="3">The sequence shown here is derived from an EMBL/GenBank/DDBJ whole genome shotgun (WGS) entry which is preliminary data.</text>
</comment>
<feature type="region of interest" description="Disordered" evidence="1">
    <location>
        <begin position="440"/>
        <end position="482"/>
    </location>
</feature>
<dbReference type="InterPro" id="IPR005036">
    <property type="entry name" value="CBM21_dom"/>
</dbReference>
<dbReference type="EMBL" id="AMCV02000005">
    <property type="protein sequence ID" value="TDZ24441.1"/>
    <property type="molecule type" value="Genomic_DNA"/>
</dbReference>
<dbReference type="GO" id="GO:0005979">
    <property type="term" value="P:regulation of glycogen biosynthetic process"/>
    <property type="evidence" value="ECO:0007669"/>
    <property type="project" value="TreeGrafter"/>
</dbReference>
<feature type="region of interest" description="Disordered" evidence="1">
    <location>
        <begin position="628"/>
        <end position="741"/>
    </location>
</feature>
<protein>
    <submittedName>
        <fullName evidence="3">Protein phosphatase 1 regulatory subunit 3C</fullName>
    </submittedName>
</protein>
<dbReference type="InterPro" id="IPR050782">
    <property type="entry name" value="PP1_regulatory_subunit_3"/>
</dbReference>
<evidence type="ECO:0000313" key="4">
    <source>
        <dbReference type="Proteomes" id="UP000014480"/>
    </source>
</evidence>
<dbReference type="PANTHER" id="PTHR12307">
    <property type="entry name" value="PROTEIN PHOSPHATASE 1 REGULATORY SUBUNIT"/>
    <property type="match status" value="1"/>
</dbReference>
<feature type="domain" description="CBM21" evidence="2">
    <location>
        <begin position="317"/>
        <end position="431"/>
    </location>
</feature>
<sequence>MPYTPPSHSRSPASSAPSSPETSRRPSLQSSPRPQLPRSASYLTKHRRTPVASESGGNTPSDQPTPPGTSDDLKSMATSGSIRQSPPPVTDERGMPKGAIISPPDSGSEEEDVTERGRQIENLRQLKDAISQIPVHREASPSPKPDQPTLALVTDNDRISHSFSSGSLEALAKHADRRVANHSRSSTEPKIILSKSADVSLSPSDEDSDEDMPRKPQMVRKKSGELVRPALRASSHRRPSSVPGTPTYNKAVHFDSQLEHVRHFLHMERPAAVSAGSSPADNYDSDTEFPFEDGRSGSRSPPFEWEIVTANHPTADSPIRRSMPARLERVWLSPDQKNLVGSVSVANLAFQKSVTCRFTLDYWKTTSEIGAEYSTEIRPQDGVVGRDRFNFTIKLSDLANLESKTLFFCLRYNVNGQEFWDNNSGTNFQVDFRKKYLPQNGKRGIQGASSRPALPRSNRRSNSSSAQRPKSMPAGFDDFGNNDQMRFDKPIEDYLGESGAISGLRLKAKSAGNLADNFTQNLATPSGQAFSHRYDFVASMAALKQSASGVKEKGSDGLYMKSHRDIKVPAQQLQQSKSSGNIARPSAPAVTKASDLAPVPGTSSPNAMIASSSYDEILNRYCFFNSNGSKQSSPQIQDGTMRNGRFDGADEYGPRGANSSSSSSNGSPNVAHHGQHAGPAQHHTFHREPNPYFSRVSYDSSPLKQPHNERHGAQRPSQGSAPVTMRAASPSVGGFPFAIRS</sequence>
<organism evidence="3 4">
    <name type="scientific">Colletotrichum orbiculare (strain 104-T / ATCC 96160 / CBS 514.97 / LARS 414 / MAFF 240422)</name>
    <name type="common">Cucumber anthracnose fungus</name>
    <name type="synonym">Colletotrichum lagenarium</name>
    <dbReference type="NCBI Taxonomy" id="1213857"/>
    <lineage>
        <taxon>Eukaryota</taxon>
        <taxon>Fungi</taxon>
        <taxon>Dikarya</taxon>
        <taxon>Ascomycota</taxon>
        <taxon>Pezizomycotina</taxon>
        <taxon>Sordariomycetes</taxon>
        <taxon>Hypocreomycetidae</taxon>
        <taxon>Glomerellales</taxon>
        <taxon>Glomerellaceae</taxon>
        <taxon>Colletotrichum</taxon>
        <taxon>Colletotrichum orbiculare species complex</taxon>
    </lineage>
</organism>
<accession>A0A484G2M0</accession>
<dbReference type="Pfam" id="PF03370">
    <property type="entry name" value="CBM_21"/>
    <property type="match status" value="1"/>
</dbReference>
<feature type="compositionally biased region" description="Low complexity" evidence="1">
    <location>
        <begin position="1"/>
        <end position="39"/>
    </location>
</feature>
<evidence type="ECO:0000313" key="3">
    <source>
        <dbReference type="EMBL" id="TDZ24441.1"/>
    </source>
</evidence>
<feature type="region of interest" description="Disordered" evidence="1">
    <location>
        <begin position="571"/>
        <end position="607"/>
    </location>
</feature>
<feature type="compositionally biased region" description="Polar residues" evidence="1">
    <location>
        <begin position="571"/>
        <end position="581"/>
    </location>
</feature>
<dbReference type="Gene3D" id="2.60.40.2440">
    <property type="entry name" value="Carbohydrate binding type-21 domain"/>
    <property type="match status" value="1"/>
</dbReference>
<dbReference type="GO" id="GO:2001069">
    <property type="term" value="F:glycogen binding"/>
    <property type="evidence" value="ECO:0007669"/>
    <property type="project" value="TreeGrafter"/>
</dbReference>
<keyword evidence="4" id="KW-1185">Reference proteome</keyword>
<feature type="region of interest" description="Disordered" evidence="1">
    <location>
        <begin position="174"/>
        <end position="248"/>
    </location>
</feature>
<dbReference type="GO" id="GO:0000164">
    <property type="term" value="C:protein phosphatase type 1 complex"/>
    <property type="evidence" value="ECO:0007669"/>
    <property type="project" value="TreeGrafter"/>
</dbReference>
<dbReference type="AlphaFoldDB" id="A0A484G2M0"/>
<dbReference type="PANTHER" id="PTHR12307:SF36">
    <property type="entry name" value="GLYCOGEN-BINDING SUBUNIT 76A"/>
    <property type="match status" value="1"/>
</dbReference>
<evidence type="ECO:0000259" key="2">
    <source>
        <dbReference type="PROSITE" id="PS51159"/>
    </source>
</evidence>
<gene>
    <name evidence="3" type="primary">PPP1R3C</name>
    <name evidence="3" type="ORF">Cob_v003402</name>
</gene>
<evidence type="ECO:0000256" key="1">
    <source>
        <dbReference type="SAM" id="MobiDB-lite"/>
    </source>
</evidence>
<dbReference type="GO" id="GO:0008157">
    <property type="term" value="F:protein phosphatase 1 binding"/>
    <property type="evidence" value="ECO:0007669"/>
    <property type="project" value="TreeGrafter"/>
</dbReference>
<dbReference type="PROSITE" id="PS51159">
    <property type="entry name" value="CBM21"/>
    <property type="match status" value="1"/>
</dbReference>
<reference evidence="4" key="2">
    <citation type="journal article" date="2019" name="Mol. Plant Microbe Interact.">
        <title>Genome sequence resources for four phytopathogenic fungi from the Colletotrichum orbiculare species complex.</title>
        <authorList>
            <person name="Gan P."/>
            <person name="Tsushima A."/>
            <person name="Narusaka M."/>
            <person name="Narusaka Y."/>
            <person name="Takano Y."/>
            <person name="Kubo Y."/>
            <person name="Shirasu K."/>
        </authorList>
    </citation>
    <scope>GENOME REANNOTATION</scope>
    <source>
        <strain evidence="4">104-T / ATCC 96160 / CBS 514.97 / LARS 414 / MAFF 240422</strain>
    </source>
</reference>
<name>A0A484G2M0_COLOR</name>
<dbReference type="OrthoDB" id="1881at2759"/>
<feature type="compositionally biased region" description="Low complexity" evidence="1">
    <location>
        <begin position="658"/>
        <end position="682"/>
    </location>
</feature>